<dbReference type="InterPro" id="IPR015631">
    <property type="entry name" value="CD2/SLAM_rcpt"/>
</dbReference>
<evidence type="ECO:0000256" key="8">
    <source>
        <dbReference type="ARBA" id="ARBA00023136"/>
    </source>
</evidence>
<feature type="region of interest" description="Disordered" evidence="12">
    <location>
        <begin position="481"/>
        <end position="502"/>
    </location>
</feature>
<dbReference type="GO" id="GO:0009897">
    <property type="term" value="C:external side of plasma membrane"/>
    <property type="evidence" value="ECO:0007669"/>
    <property type="project" value="TreeGrafter"/>
</dbReference>
<feature type="chain" id="PRO_5035418983" evidence="14">
    <location>
        <begin position="48"/>
        <end position="656"/>
    </location>
</feature>
<evidence type="ECO:0000256" key="9">
    <source>
        <dbReference type="ARBA" id="ARBA00023157"/>
    </source>
</evidence>
<dbReference type="AlphaFoldDB" id="A0A8M1MEH6"/>
<evidence type="ECO:0000256" key="3">
    <source>
        <dbReference type="ARBA" id="ARBA00022692"/>
    </source>
</evidence>
<feature type="region of interest" description="Disordered" evidence="12">
    <location>
        <begin position="619"/>
        <end position="646"/>
    </location>
</feature>
<dbReference type="SUPFAM" id="SSF48726">
    <property type="entry name" value="Immunoglobulin"/>
    <property type="match status" value="4"/>
</dbReference>
<keyword evidence="4 14" id="KW-0732">Signal</keyword>
<keyword evidence="16" id="KW-1185">Reference proteome</keyword>
<feature type="transmembrane region" description="Helical" evidence="13">
    <location>
        <begin position="451"/>
        <end position="472"/>
    </location>
</feature>
<evidence type="ECO:0000256" key="10">
    <source>
        <dbReference type="ARBA" id="ARBA00023180"/>
    </source>
</evidence>
<evidence type="ECO:0000313" key="16">
    <source>
        <dbReference type="Proteomes" id="UP000248481"/>
    </source>
</evidence>
<evidence type="ECO:0000256" key="13">
    <source>
        <dbReference type="SAM" id="Phobius"/>
    </source>
</evidence>
<feature type="compositionally biased region" description="Basic and acidic residues" evidence="12">
    <location>
        <begin position="534"/>
        <end position="543"/>
    </location>
</feature>
<feature type="signal peptide" evidence="14">
    <location>
        <begin position="1"/>
        <end position="47"/>
    </location>
</feature>
<accession>A0A8M1MEH6</accession>
<keyword evidence="3 13" id="KW-0812">Transmembrane</keyword>
<sequence>MAGPARHPDDWALRPFSSKPQKTKPHIPSSFLWTHLLFLLMGLGASGKDPTPTVVPGILGRSVTFPLNISVDTEFEHVTWNGPRGALALATAEGKIFFMVKSYQDRLTISWNSFSLSLSNLTLEDAGSYKAQINRKTSTFTTDKEFMLHVYEQVPEPQVIMKSVNMSDSGSCNITLICFVERAGTSVLYSWTLRDAQASESHEGSTFIIHWRLCDPDLPYTCTARNPVSQNTSSPVHARQFCTDPGASRGESMGEMVVGILGESVTLPLTLSASHSGENVIWMFNTSIISKEQKEAATADPFIKFRDPNKNSSQDYSLMIGQLKMENAGHYYAYVCSKASGVISTKHITLLVYGRLKKPKITWHPGLAEDGICRVSLTCSVEDSGHNVTYRWTPIPKGTFESQGGPHLNVSWTSGEIHPNFTCITSNPVSNSSQQFISGNICPGPERNTELYIGLSLMASILCFGIFIWCIWKRKRPCSDPASNSSHAETPTDAPGITADHPLCNMLSQGYQKLDTFPKTAKQEHSPTSESSETTEKNQERTGRAKARRHQEHDLLTQESTGSDSSSEGQAEYDLITPESKVPASVDNTVYTQVFLNLQGKTPVPEQKESSATIYSCVQTSQKVMPPPQQDDLESPESPTYENFSCREKQLLPLSL</sequence>
<feature type="compositionally biased region" description="Polar residues" evidence="12">
    <location>
        <begin position="557"/>
        <end position="569"/>
    </location>
</feature>
<dbReference type="Gene3D" id="2.60.40.10">
    <property type="entry name" value="Immunoglobulins"/>
    <property type="match status" value="4"/>
</dbReference>
<evidence type="ECO:0000256" key="5">
    <source>
        <dbReference type="ARBA" id="ARBA00022859"/>
    </source>
</evidence>
<keyword evidence="10" id="KW-0325">Glycoprotein</keyword>
<evidence type="ECO:0000256" key="6">
    <source>
        <dbReference type="ARBA" id="ARBA00022989"/>
    </source>
</evidence>
<evidence type="ECO:0000256" key="12">
    <source>
        <dbReference type="SAM" id="MobiDB-lite"/>
    </source>
</evidence>
<dbReference type="InterPro" id="IPR007110">
    <property type="entry name" value="Ig-like_dom"/>
</dbReference>
<feature type="compositionally biased region" description="Basic and acidic residues" evidence="12">
    <location>
        <begin position="1"/>
        <end position="12"/>
    </location>
</feature>
<proteinExistence type="predicted"/>
<feature type="domain" description="Ig-like" evidence="15">
    <location>
        <begin position="359"/>
        <end position="438"/>
    </location>
</feature>
<organism evidence="16 17">
    <name type="scientific">Neomonachus schauinslandi</name>
    <name type="common">Hawaiian monk seal</name>
    <name type="synonym">Monachus schauinslandi</name>
    <dbReference type="NCBI Taxonomy" id="29088"/>
    <lineage>
        <taxon>Eukaryota</taxon>
        <taxon>Metazoa</taxon>
        <taxon>Chordata</taxon>
        <taxon>Craniata</taxon>
        <taxon>Vertebrata</taxon>
        <taxon>Euteleostomi</taxon>
        <taxon>Mammalia</taxon>
        <taxon>Eutheria</taxon>
        <taxon>Laurasiatheria</taxon>
        <taxon>Carnivora</taxon>
        <taxon>Caniformia</taxon>
        <taxon>Pinnipedia</taxon>
        <taxon>Phocidae</taxon>
        <taxon>Monachinae</taxon>
        <taxon>Monachini</taxon>
        <taxon>Neomonachus</taxon>
    </lineage>
</organism>
<dbReference type="FunFam" id="2.60.40.10:FF:000820">
    <property type="entry name" value="SLAM family member 7"/>
    <property type="match status" value="1"/>
</dbReference>
<evidence type="ECO:0000313" key="17">
    <source>
        <dbReference type="RefSeq" id="XP_044772222.1"/>
    </source>
</evidence>
<feature type="region of interest" description="Disordered" evidence="12">
    <location>
        <begin position="518"/>
        <end position="571"/>
    </location>
</feature>
<dbReference type="PANTHER" id="PTHR12080:SF114">
    <property type="entry name" value="T-LYMPHOCYTE SURFACE ANTIGEN LY-9"/>
    <property type="match status" value="1"/>
</dbReference>
<name>A0A8M1MEH6_NEOSC</name>
<keyword evidence="5" id="KW-0391">Immunity</keyword>
<evidence type="ECO:0000256" key="1">
    <source>
        <dbReference type="ARBA" id="ARBA00004479"/>
    </source>
</evidence>
<dbReference type="InterPro" id="IPR003599">
    <property type="entry name" value="Ig_sub"/>
</dbReference>
<protein>
    <submittedName>
        <fullName evidence="17">T-lymphocyte surface antigen Ly-9 isoform X1</fullName>
    </submittedName>
</protein>
<dbReference type="GO" id="GO:0042110">
    <property type="term" value="P:T cell activation"/>
    <property type="evidence" value="ECO:0007669"/>
    <property type="project" value="TreeGrafter"/>
</dbReference>
<dbReference type="FunFam" id="2.60.40.10:FF:000470">
    <property type="entry name" value="SLAM family member 7"/>
    <property type="match status" value="2"/>
</dbReference>
<dbReference type="CDD" id="cd16842">
    <property type="entry name" value="Ig_SLAM-like_N"/>
    <property type="match status" value="1"/>
</dbReference>
<dbReference type="RefSeq" id="XP_044772222.1">
    <property type="nucleotide sequence ID" value="XM_044916287.1"/>
</dbReference>
<keyword evidence="6 13" id="KW-1133">Transmembrane helix</keyword>
<evidence type="ECO:0000256" key="7">
    <source>
        <dbReference type="ARBA" id="ARBA00023130"/>
    </source>
</evidence>
<dbReference type="GO" id="GO:0045087">
    <property type="term" value="P:innate immune response"/>
    <property type="evidence" value="ECO:0007669"/>
    <property type="project" value="UniProtKB-KW"/>
</dbReference>
<comment type="subcellular location">
    <subcellularLocation>
        <location evidence="1">Membrane</location>
        <topology evidence="1">Single-pass type I membrane protein</topology>
    </subcellularLocation>
</comment>
<dbReference type="Proteomes" id="UP000248481">
    <property type="component" value="Chromosome 6"/>
</dbReference>
<dbReference type="GeneID" id="110573401"/>
<feature type="domain" description="Ig-like" evidence="15">
    <location>
        <begin position="155"/>
        <end position="233"/>
    </location>
</feature>
<feature type="region of interest" description="Disordered" evidence="12">
    <location>
        <begin position="1"/>
        <end position="23"/>
    </location>
</feature>
<dbReference type="InterPro" id="IPR013783">
    <property type="entry name" value="Ig-like_fold"/>
</dbReference>
<evidence type="ECO:0000256" key="11">
    <source>
        <dbReference type="ARBA" id="ARBA00023319"/>
    </source>
</evidence>
<gene>
    <name evidence="17" type="primary">LY9</name>
</gene>
<keyword evidence="2" id="KW-0399">Innate immunity</keyword>
<evidence type="ECO:0000256" key="2">
    <source>
        <dbReference type="ARBA" id="ARBA00022588"/>
    </source>
</evidence>
<keyword evidence="9" id="KW-1015">Disulfide bond</keyword>
<dbReference type="SMART" id="SM00409">
    <property type="entry name" value="IG"/>
    <property type="match status" value="2"/>
</dbReference>
<keyword evidence="11" id="KW-0393">Immunoglobulin domain</keyword>
<dbReference type="GO" id="GO:0002250">
    <property type="term" value="P:adaptive immune response"/>
    <property type="evidence" value="ECO:0007669"/>
    <property type="project" value="UniProtKB-KW"/>
</dbReference>
<keyword evidence="8 13" id="KW-0472">Membrane</keyword>
<dbReference type="CTD" id="4063"/>
<dbReference type="PANTHER" id="PTHR12080">
    <property type="entry name" value="SIGNALING LYMPHOCYTIC ACTIVATION MOLECULE"/>
    <property type="match status" value="1"/>
</dbReference>
<evidence type="ECO:0000259" key="15">
    <source>
        <dbReference type="PROSITE" id="PS50835"/>
    </source>
</evidence>
<evidence type="ECO:0000256" key="4">
    <source>
        <dbReference type="ARBA" id="ARBA00022729"/>
    </source>
</evidence>
<dbReference type="InterPro" id="IPR036179">
    <property type="entry name" value="Ig-like_dom_sf"/>
</dbReference>
<keyword evidence="7" id="KW-1064">Adaptive immunity</keyword>
<reference evidence="17" key="1">
    <citation type="submission" date="2025-08" db="UniProtKB">
        <authorList>
            <consortium name="RefSeq"/>
        </authorList>
    </citation>
    <scope>IDENTIFICATION</scope>
    <source>
        <tissue evidence="17">Blood</tissue>
    </source>
</reference>
<evidence type="ECO:0000256" key="14">
    <source>
        <dbReference type="SAM" id="SignalP"/>
    </source>
</evidence>
<dbReference type="PROSITE" id="PS50835">
    <property type="entry name" value="IG_LIKE"/>
    <property type="match status" value="2"/>
</dbReference>